<evidence type="ECO:0000256" key="1">
    <source>
        <dbReference type="SAM" id="Phobius"/>
    </source>
</evidence>
<reference evidence="3" key="1">
    <citation type="submission" date="2025-08" db="UniProtKB">
        <authorList>
            <consortium name="RefSeq"/>
        </authorList>
    </citation>
    <scope>IDENTIFICATION</scope>
</reference>
<keyword evidence="2" id="KW-1185">Reference proteome</keyword>
<feature type="transmembrane region" description="Helical" evidence="1">
    <location>
        <begin position="31"/>
        <end position="51"/>
    </location>
</feature>
<dbReference type="RefSeq" id="XP_055866815.1">
    <property type="nucleotide sequence ID" value="XM_056010840.1"/>
</dbReference>
<dbReference type="Proteomes" id="UP001165740">
    <property type="component" value="Chromosome 14"/>
</dbReference>
<gene>
    <name evidence="3" type="primary">LOC106051256</name>
</gene>
<keyword evidence="1" id="KW-0472">Membrane</keyword>
<name>A0A9W2YVQ3_BIOGL</name>
<keyword evidence="1" id="KW-0812">Transmembrane</keyword>
<evidence type="ECO:0000313" key="2">
    <source>
        <dbReference type="Proteomes" id="UP001165740"/>
    </source>
</evidence>
<organism evidence="2 3">
    <name type="scientific">Biomphalaria glabrata</name>
    <name type="common">Bloodfluke planorb</name>
    <name type="synonym">Freshwater snail</name>
    <dbReference type="NCBI Taxonomy" id="6526"/>
    <lineage>
        <taxon>Eukaryota</taxon>
        <taxon>Metazoa</taxon>
        <taxon>Spiralia</taxon>
        <taxon>Lophotrochozoa</taxon>
        <taxon>Mollusca</taxon>
        <taxon>Gastropoda</taxon>
        <taxon>Heterobranchia</taxon>
        <taxon>Euthyneura</taxon>
        <taxon>Panpulmonata</taxon>
        <taxon>Hygrophila</taxon>
        <taxon>Lymnaeoidea</taxon>
        <taxon>Planorbidae</taxon>
        <taxon>Biomphalaria</taxon>
    </lineage>
</organism>
<dbReference type="GeneID" id="106051256"/>
<sequence>MFGKLPINEKCRSDQKDYHQRTMVETCPMKFLFVVVLIIAIILLILDVIVYNTSSFIIVVNVKEKKLILIANFTSSSTTRKELILINKETTFNGDSIYEVGLNGTGVDNIDNSSFTHEG</sequence>
<protein>
    <submittedName>
        <fullName evidence="3">Uncharacterized protein LOC106051256</fullName>
    </submittedName>
</protein>
<keyword evidence="1" id="KW-1133">Transmembrane helix</keyword>
<dbReference type="OrthoDB" id="10360791at2759"/>
<accession>A0A9W2YVQ3</accession>
<evidence type="ECO:0000313" key="3">
    <source>
        <dbReference type="RefSeq" id="XP_055866815.1"/>
    </source>
</evidence>
<dbReference type="AlphaFoldDB" id="A0A9W2YVQ3"/>
<proteinExistence type="predicted"/>